<dbReference type="EMBL" id="GG692405">
    <property type="protein sequence ID" value="EER30204.1"/>
    <property type="molecule type" value="Genomic_DNA"/>
</dbReference>
<feature type="compositionally biased region" description="Polar residues" evidence="7">
    <location>
        <begin position="187"/>
        <end position="199"/>
    </location>
</feature>
<feature type="compositionally biased region" description="Low complexity" evidence="7">
    <location>
        <begin position="218"/>
        <end position="237"/>
    </location>
</feature>
<dbReference type="Proteomes" id="UP000002037">
    <property type="component" value="Unassembled WGS sequence"/>
</dbReference>
<name>C5MIU5_CANTT</name>
<evidence type="ECO:0000313" key="11">
    <source>
        <dbReference type="Proteomes" id="UP000002037"/>
    </source>
</evidence>
<feature type="region of interest" description="Disordered" evidence="7">
    <location>
        <begin position="1"/>
        <end position="262"/>
    </location>
</feature>
<dbReference type="Pfam" id="PF00172">
    <property type="entry name" value="Zn_clus"/>
    <property type="match status" value="1"/>
</dbReference>
<feature type="domain" description="Zn(2)-C6 fungal-type" evidence="9">
    <location>
        <begin position="271"/>
        <end position="300"/>
    </location>
</feature>
<comment type="subcellular location">
    <subcellularLocation>
        <location evidence="1">Nucleus</location>
    </subcellularLocation>
</comment>
<dbReference type="RefSeq" id="XP_002546510.1">
    <property type="nucleotide sequence ID" value="XM_002546464.1"/>
</dbReference>
<dbReference type="GO" id="GO:0008270">
    <property type="term" value="F:zinc ion binding"/>
    <property type="evidence" value="ECO:0007669"/>
    <property type="project" value="InterPro"/>
</dbReference>
<dbReference type="GO" id="GO:0045944">
    <property type="term" value="P:positive regulation of transcription by RNA polymerase II"/>
    <property type="evidence" value="ECO:0007669"/>
    <property type="project" value="TreeGrafter"/>
</dbReference>
<dbReference type="PANTHER" id="PTHR47540:SF2">
    <property type="entry name" value="ZN(II)2CYS6 TRANSCRIPTION FACTOR (EUROFUNG)"/>
    <property type="match status" value="1"/>
</dbReference>
<dbReference type="KEGG" id="ctp:CTRG_05988"/>
<dbReference type="PANTHER" id="PTHR47540">
    <property type="entry name" value="THIAMINE REPRESSIBLE GENES REGULATORY PROTEIN THI5"/>
    <property type="match status" value="1"/>
</dbReference>
<dbReference type="InterPro" id="IPR036864">
    <property type="entry name" value="Zn2-C6_fun-type_DNA-bd_sf"/>
</dbReference>
<dbReference type="GeneID" id="8298559"/>
<keyword evidence="11" id="KW-1185">Reference proteome</keyword>
<dbReference type="InterPro" id="IPR051711">
    <property type="entry name" value="Stress_Response_Reg"/>
</dbReference>
<dbReference type="CDD" id="cd12148">
    <property type="entry name" value="fungal_TF_MHR"/>
    <property type="match status" value="1"/>
</dbReference>
<dbReference type="GO" id="GO:0043565">
    <property type="term" value="F:sequence-specific DNA binding"/>
    <property type="evidence" value="ECO:0007669"/>
    <property type="project" value="TreeGrafter"/>
</dbReference>
<evidence type="ECO:0000259" key="9">
    <source>
        <dbReference type="PROSITE" id="PS50048"/>
    </source>
</evidence>
<dbReference type="eggNOG" id="ENOG502RBGV">
    <property type="taxonomic scope" value="Eukaryota"/>
</dbReference>
<keyword evidence="8" id="KW-1133">Transmembrane helix</keyword>
<dbReference type="Pfam" id="PF04082">
    <property type="entry name" value="Fungal_trans"/>
    <property type="match status" value="1"/>
</dbReference>
<dbReference type="STRING" id="294747.C5MIU5"/>
<dbReference type="GO" id="GO:0006351">
    <property type="term" value="P:DNA-templated transcription"/>
    <property type="evidence" value="ECO:0007669"/>
    <property type="project" value="InterPro"/>
</dbReference>
<dbReference type="OrthoDB" id="4064873at2759"/>
<proteinExistence type="predicted"/>
<feature type="compositionally biased region" description="Basic and acidic residues" evidence="7">
    <location>
        <begin position="8"/>
        <end position="17"/>
    </location>
</feature>
<dbReference type="CDD" id="cd00067">
    <property type="entry name" value="GAL4"/>
    <property type="match status" value="1"/>
</dbReference>
<dbReference type="PROSITE" id="PS50048">
    <property type="entry name" value="ZN2_CY6_FUNGAL_2"/>
    <property type="match status" value="1"/>
</dbReference>
<organism evidence="10 11">
    <name type="scientific">Candida tropicalis (strain ATCC MYA-3404 / T1)</name>
    <name type="common">Yeast</name>
    <dbReference type="NCBI Taxonomy" id="294747"/>
    <lineage>
        <taxon>Eukaryota</taxon>
        <taxon>Fungi</taxon>
        <taxon>Dikarya</taxon>
        <taxon>Ascomycota</taxon>
        <taxon>Saccharomycotina</taxon>
        <taxon>Pichiomycetes</taxon>
        <taxon>Debaryomycetaceae</taxon>
        <taxon>Candida/Lodderomyces clade</taxon>
        <taxon>Candida</taxon>
    </lineage>
</organism>
<accession>C5MIU5</accession>
<evidence type="ECO:0000256" key="3">
    <source>
        <dbReference type="ARBA" id="ARBA00023015"/>
    </source>
</evidence>
<keyword evidence="4" id="KW-0238">DNA-binding</keyword>
<dbReference type="SMART" id="SM00906">
    <property type="entry name" value="Fungal_trans"/>
    <property type="match status" value="1"/>
</dbReference>
<feature type="compositionally biased region" description="Polar residues" evidence="7">
    <location>
        <begin position="169"/>
        <end position="178"/>
    </location>
</feature>
<evidence type="ECO:0000256" key="6">
    <source>
        <dbReference type="ARBA" id="ARBA00023242"/>
    </source>
</evidence>
<keyword evidence="2" id="KW-0479">Metal-binding</keyword>
<gene>
    <name evidence="10" type="ORF">CTRG_05988</name>
</gene>
<feature type="compositionally biased region" description="Polar residues" evidence="7">
    <location>
        <begin position="86"/>
        <end position="98"/>
    </location>
</feature>
<dbReference type="PROSITE" id="PS00463">
    <property type="entry name" value="ZN2_CY6_FUNGAL_1"/>
    <property type="match status" value="1"/>
</dbReference>
<evidence type="ECO:0000313" key="10">
    <source>
        <dbReference type="EMBL" id="EER30204.1"/>
    </source>
</evidence>
<keyword evidence="5" id="KW-0804">Transcription</keyword>
<dbReference type="Gene3D" id="4.10.240.10">
    <property type="entry name" value="Zn(2)-C6 fungal-type DNA-binding domain"/>
    <property type="match status" value="1"/>
</dbReference>
<evidence type="ECO:0000256" key="1">
    <source>
        <dbReference type="ARBA" id="ARBA00004123"/>
    </source>
</evidence>
<evidence type="ECO:0000256" key="2">
    <source>
        <dbReference type="ARBA" id="ARBA00022723"/>
    </source>
</evidence>
<dbReference type="HOGENOM" id="CLU_012010_0_0_1"/>
<feature type="compositionally biased region" description="Polar residues" evidence="7">
    <location>
        <begin position="112"/>
        <end position="135"/>
    </location>
</feature>
<feature type="region of interest" description="Disordered" evidence="7">
    <location>
        <begin position="941"/>
        <end position="970"/>
    </location>
</feature>
<dbReference type="GO" id="GO:0000981">
    <property type="term" value="F:DNA-binding transcription factor activity, RNA polymerase II-specific"/>
    <property type="evidence" value="ECO:0007669"/>
    <property type="project" value="InterPro"/>
</dbReference>
<evidence type="ECO:0000256" key="4">
    <source>
        <dbReference type="ARBA" id="ARBA00023125"/>
    </source>
</evidence>
<evidence type="ECO:0000256" key="5">
    <source>
        <dbReference type="ARBA" id="ARBA00023163"/>
    </source>
</evidence>
<sequence length="1000" mass="111597">MAFLFKRSSKDNSKDNMPDQSQQSGSSKDSADSSSSKPPSTQNSPSKGGQTSQISTPAAASSSAAAASTTAVPAAAAPSANQAAPKSTQSSPKQTSDAQPPIANAPPMGSFKTPQSSTNRQNESNMRQSTTQDQSHPPVIGPSVPLAQSSPIKNPTTLPPAIPTATHTSPPVSGNQTPSAPPPMSAFTPSAAFQANSPNYELEQLHPIQKLQRLHQMNRNASPTSSSASSSPPVRKPAAPKPPKQPRANPTTTKARDESGEFKPRMRVVKACDRCRTHKIKCSGEQPCATCSRQSKECIFSVRPPVQKRVAKKADGGPELKRPKVIEPFGLPVVEKSDSGQYVKHLENRVQYLESLLARDSVNTFKAPDTAEPESQYIEDTLYTTSSKWRFSRRHQNLLIVELCKSMYSNLSEESRELVTLPRTQYFGWNLSGVNYVGSEELPPLPELNGENVNDDVLIKYFFKEINPLFGILHEVVFKEQLAAYDKLLREDIMSSSKDERDSKANQTRLFSAILYLIFALAIRFSEISKPKNVDISLLKLEERLFKYGYKVVSILSFEWESFELIQAWLLITLYLRVTHRQTSCSHALGEAVTMTKSMGLGYFDENPKIFNSTPYEKLKAKRLFWAVFSFDRIFGLQLGRYSGIREQDFTVAYPSMDFNLESTNDSWLTIESLAMIHIARIANFVHTLPNDNPHYVKYQQVNTELVNLNNWMKNNGFRNDLLFNKNKKDSSSLIRAQVKLHYYDLVLCIHSKVLFNYVGRRIASHGLKVEMVVDACNGIVEVLDKTNKAGLLYTPWYSVLMLLFNIGVNAITLINAGVMINQARDILKNSIRLLTIIRKSPIRDDQNKLIFRERFKMVRECMWALKMANRMLTLRLKEDIGVLNGIGVDHGSSDVNKQHFTQLGTAIDDGDDYNVGGSNGSPSSQSNQFNEVFESQIRRPTDNRHGHDSGVIDSPASQSSDPLPLNSGEPVDVYSSAEIDNLLSNLQWFDQWTDFNLDF</sequence>
<keyword evidence="8" id="KW-0812">Transmembrane</keyword>
<feature type="compositionally biased region" description="Basic and acidic residues" evidence="7">
    <location>
        <begin position="941"/>
        <end position="951"/>
    </location>
</feature>
<evidence type="ECO:0000256" key="7">
    <source>
        <dbReference type="SAM" id="MobiDB-lite"/>
    </source>
</evidence>
<dbReference type="GO" id="GO:0005634">
    <property type="term" value="C:nucleus"/>
    <property type="evidence" value="ECO:0007669"/>
    <property type="project" value="UniProtKB-SubCell"/>
</dbReference>
<evidence type="ECO:0000256" key="8">
    <source>
        <dbReference type="SAM" id="Phobius"/>
    </source>
</evidence>
<feature type="transmembrane region" description="Helical" evidence="8">
    <location>
        <begin position="797"/>
        <end position="821"/>
    </location>
</feature>
<dbReference type="InterPro" id="IPR007219">
    <property type="entry name" value="XnlR_reg_dom"/>
</dbReference>
<reference evidence="10 11" key="1">
    <citation type="journal article" date="2009" name="Nature">
        <title>Evolution of pathogenicity and sexual reproduction in eight Candida genomes.</title>
        <authorList>
            <person name="Butler G."/>
            <person name="Rasmussen M.D."/>
            <person name="Lin M.F."/>
            <person name="Santos M.A."/>
            <person name="Sakthikumar S."/>
            <person name="Munro C.A."/>
            <person name="Rheinbay E."/>
            <person name="Grabherr M."/>
            <person name="Forche A."/>
            <person name="Reedy J.L."/>
            <person name="Agrafioti I."/>
            <person name="Arnaud M.B."/>
            <person name="Bates S."/>
            <person name="Brown A.J."/>
            <person name="Brunke S."/>
            <person name="Costanzo M.C."/>
            <person name="Fitzpatrick D.A."/>
            <person name="de Groot P.W."/>
            <person name="Harris D."/>
            <person name="Hoyer L.L."/>
            <person name="Hube B."/>
            <person name="Klis F.M."/>
            <person name="Kodira C."/>
            <person name="Lennard N."/>
            <person name="Logue M.E."/>
            <person name="Martin R."/>
            <person name="Neiman A.M."/>
            <person name="Nikolaou E."/>
            <person name="Quail M.A."/>
            <person name="Quinn J."/>
            <person name="Santos M.C."/>
            <person name="Schmitzberger F.F."/>
            <person name="Sherlock G."/>
            <person name="Shah P."/>
            <person name="Silverstein K.A."/>
            <person name="Skrzypek M.S."/>
            <person name="Soll D."/>
            <person name="Staggs R."/>
            <person name="Stansfield I."/>
            <person name="Stumpf M.P."/>
            <person name="Sudbery P.E."/>
            <person name="Srikantha T."/>
            <person name="Zeng Q."/>
            <person name="Berman J."/>
            <person name="Berriman M."/>
            <person name="Heitman J."/>
            <person name="Gow N.A."/>
            <person name="Lorenz M.C."/>
            <person name="Birren B.W."/>
            <person name="Kellis M."/>
            <person name="Cuomo C.A."/>
        </authorList>
    </citation>
    <scope>NUCLEOTIDE SEQUENCE [LARGE SCALE GENOMIC DNA]</scope>
    <source>
        <strain evidence="11">ATCC MYA-3404 / T1</strain>
    </source>
</reference>
<dbReference type="AlphaFoldDB" id="C5MIU5"/>
<keyword evidence="8" id="KW-0472">Membrane</keyword>
<dbReference type="VEuPathDB" id="FungiDB:CTRG_05988"/>
<keyword evidence="6" id="KW-0539">Nucleus</keyword>
<dbReference type="SMART" id="SM00066">
    <property type="entry name" value="GAL4"/>
    <property type="match status" value="1"/>
</dbReference>
<protein>
    <recommendedName>
        <fullName evidence="9">Zn(2)-C6 fungal-type domain-containing protein</fullName>
    </recommendedName>
</protein>
<dbReference type="InterPro" id="IPR001138">
    <property type="entry name" value="Zn2Cys6_DnaBD"/>
</dbReference>
<keyword evidence="3" id="KW-0805">Transcription regulation</keyword>
<feature type="compositionally biased region" description="Low complexity" evidence="7">
    <location>
        <begin position="18"/>
        <end position="85"/>
    </location>
</feature>
<dbReference type="SUPFAM" id="SSF57701">
    <property type="entry name" value="Zn2/Cys6 DNA-binding domain"/>
    <property type="match status" value="1"/>
</dbReference>